<feature type="transmembrane region" description="Helical" evidence="1">
    <location>
        <begin position="33"/>
        <end position="54"/>
    </location>
</feature>
<dbReference type="PANTHER" id="PTHR43424">
    <property type="entry name" value="LOCUS PUTATIVE PROTEIN 1-RELATED"/>
    <property type="match status" value="1"/>
</dbReference>
<dbReference type="PANTHER" id="PTHR43424:SF1">
    <property type="entry name" value="LOCUS PUTATIVE PROTEIN 1-RELATED"/>
    <property type="match status" value="1"/>
</dbReference>
<proteinExistence type="predicted"/>
<dbReference type="RefSeq" id="WP_367724957.1">
    <property type="nucleotide sequence ID" value="NZ_JBFOCI010000005.1"/>
</dbReference>
<organism evidence="2 3">
    <name type="scientific">Mesorhizobium marinum</name>
    <dbReference type="NCBI Taxonomy" id="3228790"/>
    <lineage>
        <taxon>Bacteria</taxon>
        <taxon>Pseudomonadati</taxon>
        <taxon>Pseudomonadota</taxon>
        <taxon>Alphaproteobacteria</taxon>
        <taxon>Hyphomicrobiales</taxon>
        <taxon>Phyllobacteriaceae</taxon>
        <taxon>Mesorhizobium</taxon>
    </lineage>
</organism>
<comment type="caution">
    <text evidence="2">The sequence shown here is derived from an EMBL/GenBank/DDBJ whole genome shotgun (WGS) entry which is preliminary data.</text>
</comment>
<keyword evidence="1" id="KW-1133">Transmembrane helix</keyword>
<reference evidence="2 3" key="1">
    <citation type="submission" date="2024-06" db="EMBL/GenBank/DDBJ databases">
        <authorList>
            <person name="Tuo L."/>
        </authorList>
    </citation>
    <scope>NUCLEOTIDE SEQUENCE [LARGE SCALE GENOMIC DNA]</scope>
    <source>
        <strain evidence="2 3">ZMM04-5</strain>
    </source>
</reference>
<feature type="transmembrane region" description="Helical" evidence="1">
    <location>
        <begin position="101"/>
        <end position="126"/>
    </location>
</feature>
<keyword evidence="3" id="KW-1185">Reference proteome</keyword>
<dbReference type="Proteomes" id="UP001556196">
    <property type="component" value="Unassembled WGS sequence"/>
</dbReference>
<accession>A0ABV3R405</accession>
<feature type="transmembrane region" description="Helical" evidence="1">
    <location>
        <begin position="195"/>
        <end position="214"/>
    </location>
</feature>
<evidence type="ECO:0000313" key="2">
    <source>
        <dbReference type="EMBL" id="MEW9807775.1"/>
    </source>
</evidence>
<feature type="transmembrane region" description="Helical" evidence="1">
    <location>
        <begin position="409"/>
        <end position="427"/>
    </location>
</feature>
<keyword evidence="1" id="KW-0812">Transmembrane</keyword>
<evidence type="ECO:0000313" key="3">
    <source>
        <dbReference type="Proteomes" id="UP001556196"/>
    </source>
</evidence>
<evidence type="ECO:0000256" key="1">
    <source>
        <dbReference type="SAM" id="Phobius"/>
    </source>
</evidence>
<dbReference type="InterPro" id="IPR052556">
    <property type="entry name" value="PolySynth_Transporter"/>
</dbReference>
<feature type="transmembrane region" description="Helical" evidence="1">
    <location>
        <begin position="356"/>
        <end position="378"/>
    </location>
</feature>
<dbReference type="EMBL" id="JBFOCI010000005">
    <property type="protein sequence ID" value="MEW9807775.1"/>
    <property type="molecule type" value="Genomic_DNA"/>
</dbReference>
<keyword evidence="1" id="KW-0472">Membrane</keyword>
<feature type="transmembrane region" description="Helical" evidence="1">
    <location>
        <begin position="314"/>
        <end position="336"/>
    </location>
</feature>
<feature type="transmembrane region" description="Helical" evidence="1">
    <location>
        <begin position="168"/>
        <end position="189"/>
    </location>
</feature>
<feature type="transmembrane region" description="Helical" evidence="1">
    <location>
        <begin position="132"/>
        <end position="156"/>
    </location>
</feature>
<name>A0ABV3R405_9HYPH</name>
<protein>
    <submittedName>
        <fullName evidence="2">Lipopolysaccharide biosynthesis protein</fullName>
    </submittedName>
</protein>
<sequence>MSADQHPDPRASGLAGRLTAVARNPAVRGIAGVFVLKSSIIVANFTLIMLAARVLDTDAFGVFSILFAAAGLFCIVATFGQQVSLMRWWNEYSAANDVPTLKGVLVFSAATVAAGCAIVGSGFFLWAASTHALLLASAVTLYMAMQAAVATSAHLVRTAVGVGAGDGVGNLMVSVPAVLYLAAILVAGASAEVSTVFFLFAAGAGVAVCLHVLFMRRRIGALYPGFASVRPRFLPREWRARSFKLWISNGLEAANQYLDVLIIGYLMSPAVAGAYFVTTRLANVFATASDTMHMFSTRHIPDLYYRGEMKQLNALLNSVAAITLAVVVAGMVVMLAGGKLFLMVFNEAYVPYYPALALLSVGTAAMAAAGPSGSILMLTGHEGRYLRIIALTVLLRAAGFFVLVPAFGIMGAVTATTISFVFMTAMLRHACKRLTRLDGSVLRLAGRRGQTEVPPAE</sequence>
<feature type="transmembrane region" description="Helical" evidence="1">
    <location>
        <begin position="60"/>
        <end position="80"/>
    </location>
</feature>
<gene>
    <name evidence="2" type="ORF">ABUE31_17435</name>
</gene>